<feature type="transmembrane region" description="Helical" evidence="1">
    <location>
        <begin position="42"/>
        <end position="64"/>
    </location>
</feature>
<keyword evidence="1" id="KW-0472">Membrane</keyword>
<protein>
    <submittedName>
        <fullName evidence="2">Uncharacterized protein</fullName>
    </submittedName>
</protein>
<dbReference type="AlphaFoldDB" id="A0A224YGQ3"/>
<keyword evidence="1" id="KW-1133">Transmembrane helix</keyword>
<proteinExistence type="predicted"/>
<dbReference type="EMBL" id="GFPF01001836">
    <property type="protein sequence ID" value="MAA12982.1"/>
    <property type="molecule type" value="Transcribed_RNA"/>
</dbReference>
<feature type="transmembrane region" description="Helical" evidence="1">
    <location>
        <begin position="13"/>
        <end position="30"/>
    </location>
</feature>
<accession>A0A224YGQ3</accession>
<organism evidence="2">
    <name type="scientific">Rhipicephalus zambeziensis</name>
    <dbReference type="NCBI Taxonomy" id="60191"/>
    <lineage>
        <taxon>Eukaryota</taxon>
        <taxon>Metazoa</taxon>
        <taxon>Ecdysozoa</taxon>
        <taxon>Arthropoda</taxon>
        <taxon>Chelicerata</taxon>
        <taxon>Arachnida</taxon>
        <taxon>Acari</taxon>
        <taxon>Parasitiformes</taxon>
        <taxon>Ixodida</taxon>
        <taxon>Ixodoidea</taxon>
        <taxon>Ixodidae</taxon>
        <taxon>Rhipicephalinae</taxon>
        <taxon>Rhipicephalus</taxon>
        <taxon>Rhipicephalus</taxon>
    </lineage>
</organism>
<evidence type="ECO:0000313" key="2">
    <source>
        <dbReference type="EMBL" id="MAA12982.1"/>
    </source>
</evidence>
<sequence length="94" mass="10588">MCTCMCHFPITDALSIVGLSVISGVCYLLSRSLVISRCHISLLQFTVLHMTAIVACSNTSVVLLSTSVKVQFTTWRKEKVRREHCAMQQKERKI</sequence>
<keyword evidence="1" id="KW-0812">Transmembrane</keyword>
<evidence type="ECO:0000256" key="1">
    <source>
        <dbReference type="SAM" id="Phobius"/>
    </source>
</evidence>
<reference evidence="2" key="1">
    <citation type="journal article" date="2017" name="Parasit. Vectors">
        <title>Sialotranscriptomics of Rhipicephalus zambeziensis reveals intricate expression profiles of secretory proteins and suggests tight temporal transcriptional regulation during blood-feeding.</title>
        <authorList>
            <person name="de Castro M.H."/>
            <person name="de Klerk D."/>
            <person name="Pienaar R."/>
            <person name="Rees D.J.G."/>
            <person name="Mans B.J."/>
        </authorList>
    </citation>
    <scope>NUCLEOTIDE SEQUENCE</scope>
    <source>
        <tissue evidence="2">Salivary glands</tissue>
    </source>
</reference>
<name>A0A224YGQ3_9ACAR</name>